<reference evidence="6" key="2">
    <citation type="submission" date="2019-03" db="EMBL/GenBank/DDBJ databases">
        <authorList>
            <person name="Chen S.-C."/>
            <person name="Wu S.-Y."/>
            <person name="Lai M.-C."/>
        </authorList>
    </citation>
    <scope>NUCLEOTIDE SEQUENCE</scope>
    <source>
        <strain evidence="6">ML15</strain>
    </source>
</reference>
<feature type="domain" description="O-methyltransferase dimerisation" evidence="5">
    <location>
        <begin position="57"/>
        <end position="116"/>
    </location>
</feature>
<reference evidence="6" key="1">
    <citation type="journal article" date="2005" name="Int. J. Syst. Evol. Microbiol.">
        <title>Methanofollis formosanus sp. nov., isolated from a fish pond.</title>
        <authorList>
            <person name="Wu S.Y."/>
            <person name="Chen S.C."/>
            <person name="Lai M.C."/>
        </authorList>
    </citation>
    <scope>NUCLEOTIDE SEQUENCE</scope>
    <source>
        <strain evidence="6">ML15</strain>
    </source>
</reference>
<proteinExistence type="predicted"/>
<dbReference type="InterPro" id="IPR001077">
    <property type="entry name" value="COMT_C"/>
</dbReference>
<dbReference type="InterPro" id="IPR036390">
    <property type="entry name" value="WH_DNA-bd_sf"/>
</dbReference>
<dbReference type="Proteomes" id="UP000826709">
    <property type="component" value="Chromosome"/>
</dbReference>
<dbReference type="Gene3D" id="3.40.50.150">
    <property type="entry name" value="Vaccinia Virus protein VP39"/>
    <property type="match status" value="1"/>
</dbReference>
<dbReference type="GO" id="GO:0032259">
    <property type="term" value="P:methylation"/>
    <property type="evidence" value="ECO:0007669"/>
    <property type="project" value="UniProtKB-KW"/>
</dbReference>
<dbReference type="SUPFAM" id="SSF46785">
    <property type="entry name" value="Winged helix' DNA-binding domain"/>
    <property type="match status" value="1"/>
</dbReference>
<evidence type="ECO:0000313" key="6">
    <source>
        <dbReference type="EMBL" id="QYZ79357.1"/>
    </source>
</evidence>
<keyword evidence="3" id="KW-0949">S-adenosyl-L-methionine</keyword>
<gene>
    <name evidence="6" type="ORF">E2N92_07900</name>
</gene>
<dbReference type="SUPFAM" id="SSF53335">
    <property type="entry name" value="S-adenosyl-L-methionine-dependent methyltransferases"/>
    <property type="match status" value="1"/>
</dbReference>
<evidence type="ECO:0000313" key="7">
    <source>
        <dbReference type="Proteomes" id="UP000826709"/>
    </source>
</evidence>
<organism evidence="6 7">
    <name type="scientific">Methanofollis formosanus</name>
    <dbReference type="NCBI Taxonomy" id="299308"/>
    <lineage>
        <taxon>Archaea</taxon>
        <taxon>Methanobacteriati</taxon>
        <taxon>Methanobacteriota</taxon>
        <taxon>Stenosarchaea group</taxon>
        <taxon>Methanomicrobia</taxon>
        <taxon>Methanomicrobiales</taxon>
        <taxon>Methanomicrobiaceae</taxon>
        <taxon>Methanofollis</taxon>
    </lineage>
</organism>
<dbReference type="PANTHER" id="PTHR43712:SF2">
    <property type="entry name" value="O-METHYLTRANSFERASE CICE"/>
    <property type="match status" value="1"/>
</dbReference>
<name>A0A8G1A1B2_9EURY</name>
<keyword evidence="2" id="KW-0808">Transferase</keyword>
<dbReference type="InterPro" id="IPR036388">
    <property type="entry name" value="WH-like_DNA-bd_sf"/>
</dbReference>
<dbReference type="AlphaFoldDB" id="A0A8G1A1B2"/>
<dbReference type="InterPro" id="IPR029063">
    <property type="entry name" value="SAM-dependent_MTases_sf"/>
</dbReference>
<accession>A0A8G1A1B2</accession>
<dbReference type="Pfam" id="PF00891">
    <property type="entry name" value="Methyltransf_2"/>
    <property type="match status" value="1"/>
</dbReference>
<dbReference type="EMBL" id="CP037968">
    <property type="protein sequence ID" value="QYZ79357.1"/>
    <property type="molecule type" value="Genomic_DNA"/>
</dbReference>
<evidence type="ECO:0000259" key="5">
    <source>
        <dbReference type="Pfam" id="PF08100"/>
    </source>
</evidence>
<evidence type="ECO:0000256" key="3">
    <source>
        <dbReference type="ARBA" id="ARBA00022691"/>
    </source>
</evidence>
<dbReference type="Gene3D" id="1.10.10.10">
    <property type="entry name" value="Winged helix-like DNA-binding domain superfamily/Winged helix DNA-binding domain"/>
    <property type="match status" value="1"/>
</dbReference>
<keyword evidence="7" id="KW-1185">Reference proteome</keyword>
<feature type="domain" description="O-methyltransferase C-terminal" evidence="4">
    <location>
        <begin position="202"/>
        <end position="355"/>
    </location>
</feature>
<dbReference type="InterPro" id="IPR012967">
    <property type="entry name" value="COMT_dimerisation"/>
</dbReference>
<dbReference type="CDD" id="cd02440">
    <property type="entry name" value="AdoMet_MTases"/>
    <property type="match status" value="1"/>
</dbReference>
<protein>
    <submittedName>
        <fullName evidence="6">Class I SAM-dependent methyltransferase</fullName>
    </submittedName>
</protein>
<dbReference type="PROSITE" id="PS51683">
    <property type="entry name" value="SAM_OMT_II"/>
    <property type="match status" value="1"/>
</dbReference>
<dbReference type="InterPro" id="IPR016461">
    <property type="entry name" value="COMT-like"/>
</dbReference>
<dbReference type="Pfam" id="PF08100">
    <property type="entry name" value="Dimerisation"/>
    <property type="match status" value="1"/>
</dbReference>
<sequence length="381" mass="42953">MPGLPVSVSTAVRWTLTFRRSTRLQTILRPHQEASDMKERLATFKPPIEDHSHFLREICGGFETSQIFMTSHEMGVFNHLAEKKTADAVANELSITPRATAKLLDILAAMEVLDKTGNEYVVKPTLKPFLVEGEPYYARYLNFNRESRKIWMDLPDLLKNGSAEKTGTHKHDYGREDIEWIARGCMLGRLQSTLKIVCGLPEFRSARRLIDFGGGHGLFGIAMAQENPDLEVFIFDQPGITEVTEDFIKKYDLEDRVSTITGDYLVDDPGDDYDIAFEACSFGGTPDEALKFYSNVSDCLKKGGLFVSQTFTIDDDRTQPLSSLIWDLKESLTGEGHMNMKTNSELFSLFEKAGLQGENVFTMSEMSMPMRIVTARKPEDV</sequence>
<evidence type="ECO:0000259" key="4">
    <source>
        <dbReference type="Pfam" id="PF00891"/>
    </source>
</evidence>
<dbReference type="GO" id="GO:0008171">
    <property type="term" value="F:O-methyltransferase activity"/>
    <property type="evidence" value="ECO:0007669"/>
    <property type="project" value="InterPro"/>
</dbReference>
<keyword evidence="1 6" id="KW-0489">Methyltransferase</keyword>
<evidence type="ECO:0000256" key="1">
    <source>
        <dbReference type="ARBA" id="ARBA00022603"/>
    </source>
</evidence>
<evidence type="ECO:0000256" key="2">
    <source>
        <dbReference type="ARBA" id="ARBA00022679"/>
    </source>
</evidence>
<dbReference type="GO" id="GO:0046983">
    <property type="term" value="F:protein dimerization activity"/>
    <property type="evidence" value="ECO:0007669"/>
    <property type="project" value="InterPro"/>
</dbReference>
<dbReference type="PANTHER" id="PTHR43712">
    <property type="entry name" value="PUTATIVE (AFU_ORTHOLOGUE AFUA_4G14580)-RELATED"/>
    <property type="match status" value="1"/>
</dbReference>
<dbReference type="KEGG" id="mfk:E2N92_07900"/>